<reference evidence="4 5" key="1">
    <citation type="submission" date="2019-04" db="EMBL/GenBank/DDBJ databases">
        <title>Genome sequence of Pelagicola litoralis CL-ES2.</title>
        <authorList>
            <person name="Cao J."/>
        </authorList>
    </citation>
    <scope>NUCLEOTIDE SEQUENCE [LARGE SCALE GENOMIC DNA]</scope>
    <source>
        <strain evidence="4 5">CL-ES2</strain>
    </source>
</reference>
<sequence>MQFTIQSGFTEAHRDMAAALYWQAFSEKLGKIMGPDDKAQTFFRSILKPQFAISAQGPDGQLLGMAGFKTAQGALTGASMQDLAAAYGWLGALWRAPVLSILERDLMQDTLVMDGIFVSADARGLGVGTALLDAVKTEALQRGLGSVRLDVIDVNPRARALYEREGFVALGTTHIGLLRHIFGFKTSTAMQFTVKN</sequence>
<dbReference type="Proteomes" id="UP000306575">
    <property type="component" value="Unassembled WGS sequence"/>
</dbReference>
<evidence type="ECO:0000313" key="5">
    <source>
        <dbReference type="Proteomes" id="UP000306575"/>
    </source>
</evidence>
<evidence type="ECO:0000259" key="3">
    <source>
        <dbReference type="PROSITE" id="PS51186"/>
    </source>
</evidence>
<feature type="domain" description="N-acetyltransferase" evidence="3">
    <location>
        <begin position="4"/>
        <end position="195"/>
    </location>
</feature>
<dbReference type="Gene3D" id="3.40.630.30">
    <property type="match status" value="1"/>
</dbReference>
<dbReference type="InterPro" id="IPR050680">
    <property type="entry name" value="YpeA/RimI_acetyltransf"/>
</dbReference>
<comment type="caution">
    <text evidence="4">The sequence shown here is derived from an EMBL/GenBank/DDBJ whole genome shotgun (WGS) entry which is preliminary data.</text>
</comment>
<keyword evidence="2" id="KW-0012">Acyltransferase</keyword>
<dbReference type="SUPFAM" id="SSF55729">
    <property type="entry name" value="Acyl-CoA N-acyltransferases (Nat)"/>
    <property type="match status" value="1"/>
</dbReference>
<dbReference type="InterPro" id="IPR000182">
    <property type="entry name" value="GNAT_dom"/>
</dbReference>
<dbReference type="GO" id="GO:0016747">
    <property type="term" value="F:acyltransferase activity, transferring groups other than amino-acyl groups"/>
    <property type="evidence" value="ECO:0007669"/>
    <property type="project" value="InterPro"/>
</dbReference>
<dbReference type="PANTHER" id="PTHR43420">
    <property type="entry name" value="ACETYLTRANSFERASE"/>
    <property type="match status" value="1"/>
</dbReference>
<dbReference type="InterPro" id="IPR016181">
    <property type="entry name" value="Acyl_CoA_acyltransferase"/>
</dbReference>
<protein>
    <submittedName>
        <fullName evidence="4">GNAT family N-acetyltransferase</fullName>
    </submittedName>
</protein>
<evidence type="ECO:0000313" key="4">
    <source>
        <dbReference type="EMBL" id="TKZ22449.1"/>
    </source>
</evidence>
<gene>
    <name evidence="4" type="ORF">FAP39_00830</name>
</gene>
<name>A0A4U7N8Z6_9RHOB</name>
<dbReference type="AlphaFoldDB" id="A0A4U7N8Z6"/>
<organism evidence="4 5">
    <name type="scientific">Shimia litoralis</name>
    <dbReference type="NCBI Taxonomy" id="420403"/>
    <lineage>
        <taxon>Bacteria</taxon>
        <taxon>Pseudomonadati</taxon>
        <taxon>Pseudomonadota</taxon>
        <taxon>Alphaproteobacteria</taxon>
        <taxon>Rhodobacterales</taxon>
        <taxon>Roseobacteraceae</taxon>
    </lineage>
</organism>
<dbReference type="CDD" id="cd04301">
    <property type="entry name" value="NAT_SF"/>
    <property type="match status" value="1"/>
</dbReference>
<dbReference type="RefSeq" id="WP_138014466.1">
    <property type="nucleotide sequence ID" value="NZ_SULI01000001.1"/>
</dbReference>
<dbReference type="EMBL" id="SULI01000001">
    <property type="protein sequence ID" value="TKZ22449.1"/>
    <property type="molecule type" value="Genomic_DNA"/>
</dbReference>
<dbReference type="Pfam" id="PF00583">
    <property type="entry name" value="Acetyltransf_1"/>
    <property type="match status" value="1"/>
</dbReference>
<keyword evidence="1 4" id="KW-0808">Transferase</keyword>
<evidence type="ECO:0000256" key="1">
    <source>
        <dbReference type="ARBA" id="ARBA00022679"/>
    </source>
</evidence>
<keyword evidence="5" id="KW-1185">Reference proteome</keyword>
<dbReference type="OrthoDB" id="273614at2"/>
<dbReference type="PROSITE" id="PS51186">
    <property type="entry name" value="GNAT"/>
    <property type="match status" value="1"/>
</dbReference>
<evidence type="ECO:0000256" key="2">
    <source>
        <dbReference type="ARBA" id="ARBA00023315"/>
    </source>
</evidence>
<proteinExistence type="predicted"/>
<accession>A0A4U7N8Z6</accession>